<dbReference type="AlphaFoldDB" id="A0A1H5LZG5"/>
<dbReference type="EMBL" id="FNTL01000005">
    <property type="protein sequence ID" value="SEE82350.1"/>
    <property type="molecule type" value="Genomic_DNA"/>
</dbReference>
<accession>A0A1H5LZG5</accession>
<feature type="region of interest" description="Disordered" evidence="1">
    <location>
        <begin position="1"/>
        <end position="39"/>
    </location>
</feature>
<proteinExistence type="predicted"/>
<reference evidence="3" key="1">
    <citation type="submission" date="2016-10" db="EMBL/GenBank/DDBJ databases">
        <authorList>
            <person name="Varghese N."/>
        </authorList>
    </citation>
    <scope>NUCLEOTIDE SEQUENCE [LARGE SCALE GENOMIC DNA]</scope>
    <source>
        <strain evidence="3">DSM 44719</strain>
    </source>
</reference>
<feature type="compositionally biased region" description="Polar residues" evidence="1">
    <location>
        <begin position="30"/>
        <end position="39"/>
    </location>
</feature>
<sequence length="73" mass="7777">MVSRVSQLTRGDDLASGPVSRGRGPRDRTVTMNGERNVSTPARVGVCDLEDRTADIDSDPIVLGVSPIKEPAE</sequence>
<name>A0A1H5LZG5_RHOJO</name>
<dbReference type="Proteomes" id="UP000183407">
    <property type="component" value="Unassembled WGS sequence"/>
</dbReference>
<evidence type="ECO:0000313" key="3">
    <source>
        <dbReference type="Proteomes" id="UP000183407"/>
    </source>
</evidence>
<protein>
    <submittedName>
        <fullName evidence="2">Uncharacterized protein</fullName>
    </submittedName>
</protein>
<gene>
    <name evidence="2" type="ORF">SAMN04490220_8534</name>
</gene>
<evidence type="ECO:0000313" key="2">
    <source>
        <dbReference type="EMBL" id="SEE82350.1"/>
    </source>
</evidence>
<organism evidence="2 3">
    <name type="scientific">Rhodococcus jostii</name>
    <dbReference type="NCBI Taxonomy" id="132919"/>
    <lineage>
        <taxon>Bacteria</taxon>
        <taxon>Bacillati</taxon>
        <taxon>Actinomycetota</taxon>
        <taxon>Actinomycetes</taxon>
        <taxon>Mycobacteriales</taxon>
        <taxon>Nocardiaceae</taxon>
        <taxon>Rhodococcus</taxon>
    </lineage>
</organism>
<evidence type="ECO:0000256" key="1">
    <source>
        <dbReference type="SAM" id="MobiDB-lite"/>
    </source>
</evidence>